<comment type="caution">
    <text evidence="3">The sequence shown here is derived from an EMBL/GenBank/DDBJ whole genome shotgun (WGS) entry which is preliminary data.</text>
</comment>
<dbReference type="SUPFAM" id="SSF54637">
    <property type="entry name" value="Thioesterase/thiol ester dehydrase-isomerase"/>
    <property type="match status" value="1"/>
</dbReference>
<dbReference type="InterPro" id="IPR006684">
    <property type="entry name" value="YbgC/YbaW"/>
</dbReference>
<dbReference type="RefSeq" id="WP_097442371.1">
    <property type="nucleotide sequence ID" value="NZ_NBWU01000004.1"/>
</dbReference>
<dbReference type="InterPro" id="IPR029069">
    <property type="entry name" value="HotDog_dom_sf"/>
</dbReference>
<evidence type="ECO:0000313" key="3">
    <source>
        <dbReference type="EMBL" id="PCE63655.1"/>
    </source>
</evidence>
<dbReference type="Gene3D" id="3.10.129.10">
    <property type="entry name" value="Hotdog Thioesterase"/>
    <property type="match status" value="1"/>
</dbReference>
<dbReference type="PIRSF" id="PIRSF003230">
    <property type="entry name" value="YbgC"/>
    <property type="match status" value="1"/>
</dbReference>
<dbReference type="Proteomes" id="UP000219559">
    <property type="component" value="Unassembled WGS sequence"/>
</dbReference>
<reference evidence="3 4" key="1">
    <citation type="submission" date="2017-04" db="EMBL/GenBank/DDBJ databases">
        <title>A new member of the family Flavobacteriaceae isolated from ascidians.</title>
        <authorList>
            <person name="Chen L."/>
        </authorList>
    </citation>
    <scope>NUCLEOTIDE SEQUENCE [LARGE SCALE GENOMIC DNA]</scope>
    <source>
        <strain evidence="3 4">HQA918</strain>
    </source>
</reference>
<dbReference type="PANTHER" id="PTHR31793">
    <property type="entry name" value="4-HYDROXYBENZOYL-COA THIOESTERASE FAMILY MEMBER"/>
    <property type="match status" value="1"/>
</dbReference>
<dbReference type="AlphaFoldDB" id="A0A2A4G7C4"/>
<evidence type="ECO:0000256" key="2">
    <source>
        <dbReference type="ARBA" id="ARBA00022801"/>
    </source>
</evidence>
<gene>
    <name evidence="3" type="ORF">B7P33_10240</name>
</gene>
<accession>A0A2A4G7C4</accession>
<keyword evidence="4" id="KW-1185">Reference proteome</keyword>
<dbReference type="EMBL" id="NBWU01000004">
    <property type="protein sequence ID" value="PCE63655.1"/>
    <property type="molecule type" value="Genomic_DNA"/>
</dbReference>
<dbReference type="PROSITE" id="PS01328">
    <property type="entry name" value="4HBCOA_THIOESTERASE"/>
    <property type="match status" value="1"/>
</dbReference>
<protein>
    <submittedName>
        <fullName evidence="3">Thioesterase</fullName>
    </submittedName>
</protein>
<evidence type="ECO:0000256" key="1">
    <source>
        <dbReference type="ARBA" id="ARBA00005953"/>
    </source>
</evidence>
<dbReference type="InterPro" id="IPR050563">
    <property type="entry name" value="4-hydroxybenzoyl-CoA_TE"/>
</dbReference>
<proteinExistence type="inferred from homology"/>
<keyword evidence="2" id="KW-0378">Hydrolase</keyword>
<dbReference type="PANTHER" id="PTHR31793:SF27">
    <property type="entry name" value="NOVEL THIOESTERASE SUPERFAMILY DOMAIN AND SAPOSIN A-TYPE DOMAIN CONTAINING PROTEIN (0610012H03RIK)"/>
    <property type="match status" value="1"/>
</dbReference>
<dbReference type="GO" id="GO:0047617">
    <property type="term" value="F:fatty acyl-CoA hydrolase activity"/>
    <property type="evidence" value="ECO:0007669"/>
    <property type="project" value="TreeGrafter"/>
</dbReference>
<dbReference type="NCBIfam" id="TIGR00051">
    <property type="entry name" value="YbgC/FadM family acyl-CoA thioesterase"/>
    <property type="match status" value="1"/>
</dbReference>
<comment type="similarity">
    <text evidence="1">Belongs to the 4-hydroxybenzoyl-CoA thioesterase family.</text>
</comment>
<name>A0A2A4G7C4_9FLAO</name>
<evidence type="ECO:0000313" key="4">
    <source>
        <dbReference type="Proteomes" id="UP000219559"/>
    </source>
</evidence>
<dbReference type="CDD" id="cd00586">
    <property type="entry name" value="4HBT"/>
    <property type="match status" value="1"/>
</dbReference>
<sequence>MWQSKTSFRIRYSETDQMGVVYHGNYPQFLEIGRVEWLRNFGVSYKVMEDEGIILPVVSIAIDYKKSALYDDEITVTTNLKKLPTVKIMFDYEIHNQHGELLVEARTTLAFLDKTTKRPQRCPQYLLDKLGE</sequence>
<organism evidence="3 4">
    <name type="scientific">Sediminicola luteus</name>
    <dbReference type="NCBI Taxonomy" id="319238"/>
    <lineage>
        <taxon>Bacteria</taxon>
        <taxon>Pseudomonadati</taxon>
        <taxon>Bacteroidota</taxon>
        <taxon>Flavobacteriia</taxon>
        <taxon>Flavobacteriales</taxon>
        <taxon>Flavobacteriaceae</taxon>
        <taxon>Sediminicola</taxon>
    </lineage>
</organism>
<dbReference type="Pfam" id="PF13279">
    <property type="entry name" value="4HBT_2"/>
    <property type="match status" value="1"/>
</dbReference>
<dbReference type="OrthoDB" id="9800856at2"/>
<dbReference type="InterPro" id="IPR008272">
    <property type="entry name" value="HB-CoA_thioesterase_AS"/>
</dbReference>